<dbReference type="RefSeq" id="WP_238240130.1">
    <property type="nucleotide sequence ID" value="NZ_BPQQ01000063.1"/>
</dbReference>
<keyword evidence="3" id="KW-0804">Transcription</keyword>
<name>A0ABQ4SM55_9HYPH</name>
<keyword evidence="2" id="KW-0238">DNA-binding</keyword>
<keyword evidence="6" id="KW-1185">Reference proteome</keyword>
<dbReference type="EMBL" id="BPQQ01000063">
    <property type="protein sequence ID" value="GJE02870.1"/>
    <property type="molecule type" value="Genomic_DNA"/>
</dbReference>
<dbReference type="InterPro" id="IPR050204">
    <property type="entry name" value="AraC_XylS_family_regulators"/>
</dbReference>
<evidence type="ECO:0000256" key="3">
    <source>
        <dbReference type="ARBA" id="ARBA00023163"/>
    </source>
</evidence>
<comment type="caution">
    <text evidence="5">The sequence shown here is derived from an EMBL/GenBank/DDBJ whole genome shotgun (WGS) entry which is preliminary data.</text>
</comment>
<protein>
    <submittedName>
        <fullName evidence="5">HTH-type transcriptional activator RhaR</fullName>
    </submittedName>
</protein>
<dbReference type="Proteomes" id="UP001055153">
    <property type="component" value="Unassembled WGS sequence"/>
</dbReference>
<dbReference type="PANTHER" id="PTHR46796">
    <property type="entry name" value="HTH-TYPE TRANSCRIPTIONAL ACTIVATOR RHAS-RELATED"/>
    <property type="match status" value="1"/>
</dbReference>
<feature type="domain" description="HTH araC/xylS-type" evidence="4">
    <location>
        <begin position="192"/>
        <end position="290"/>
    </location>
</feature>
<reference evidence="5" key="2">
    <citation type="submission" date="2021-08" db="EMBL/GenBank/DDBJ databases">
        <authorList>
            <person name="Tani A."/>
            <person name="Ola A."/>
            <person name="Ogura Y."/>
            <person name="Katsura K."/>
            <person name="Hayashi T."/>
        </authorList>
    </citation>
    <scope>NUCLEOTIDE SEQUENCE</scope>
    <source>
        <strain evidence="5">DSM 17168</strain>
    </source>
</reference>
<dbReference type="Gene3D" id="1.10.10.60">
    <property type="entry name" value="Homeodomain-like"/>
    <property type="match status" value="1"/>
</dbReference>
<dbReference type="Pfam" id="PF12833">
    <property type="entry name" value="HTH_18"/>
    <property type="match status" value="1"/>
</dbReference>
<organism evidence="5 6">
    <name type="scientific">Methylobacterium isbiliense</name>
    <dbReference type="NCBI Taxonomy" id="315478"/>
    <lineage>
        <taxon>Bacteria</taxon>
        <taxon>Pseudomonadati</taxon>
        <taxon>Pseudomonadota</taxon>
        <taxon>Alphaproteobacteria</taxon>
        <taxon>Hyphomicrobiales</taxon>
        <taxon>Methylobacteriaceae</taxon>
        <taxon>Methylobacterium</taxon>
    </lineage>
</organism>
<evidence type="ECO:0000256" key="2">
    <source>
        <dbReference type="ARBA" id="ARBA00023125"/>
    </source>
</evidence>
<dbReference type="SUPFAM" id="SSF46689">
    <property type="entry name" value="Homeodomain-like"/>
    <property type="match status" value="2"/>
</dbReference>
<evidence type="ECO:0000313" key="6">
    <source>
        <dbReference type="Proteomes" id="UP001055153"/>
    </source>
</evidence>
<evidence type="ECO:0000259" key="4">
    <source>
        <dbReference type="PROSITE" id="PS01124"/>
    </source>
</evidence>
<gene>
    <name evidence="5" type="primary">rhaR_4</name>
    <name evidence="5" type="ORF">GMJLKIPL_4819</name>
</gene>
<sequence>MASIIHSTSSWHGYGDPPEILQQYEEPGWQFLDLRYSPGGSWDVVTSCLHVGFHLDPHRLRSGSAKSPFLSTAPSAAISAPGDHLVGGWEGTTRGRHVMISAGFVAAAIEREMSAEAIITRSFASQRDPDETDTIVQNLLNALSINLSCGNPSGSVFMQSVLVAIIHHVLHPGRITGQASSLRSRLSDRQLSMVLELIDAQLPERPSLNDLAESLNVSTGYFCRAFRASTGLPPHQFIIRRRVDRARSLIESGTLSLSDIARTVGFKDHSQMSATFRKVLGVSPSYFRRSRV</sequence>
<reference evidence="5" key="1">
    <citation type="journal article" date="2021" name="Front. Microbiol.">
        <title>Comprehensive Comparative Genomics and Phenotyping of Methylobacterium Species.</title>
        <authorList>
            <person name="Alessa O."/>
            <person name="Ogura Y."/>
            <person name="Fujitani Y."/>
            <person name="Takami H."/>
            <person name="Hayashi T."/>
            <person name="Sahin N."/>
            <person name="Tani A."/>
        </authorList>
    </citation>
    <scope>NUCLEOTIDE SEQUENCE</scope>
    <source>
        <strain evidence="5">DSM 17168</strain>
    </source>
</reference>
<dbReference type="SMART" id="SM00342">
    <property type="entry name" value="HTH_ARAC"/>
    <property type="match status" value="1"/>
</dbReference>
<proteinExistence type="predicted"/>
<dbReference type="InterPro" id="IPR009057">
    <property type="entry name" value="Homeodomain-like_sf"/>
</dbReference>
<dbReference type="PROSITE" id="PS01124">
    <property type="entry name" value="HTH_ARAC_FAMILY_2"/>
    <property type="match status" value="1"/>
</dbReference>
<dbReference type="PANTHER" id="PTHR46796:SF6">
    <property type="entry name" value="ARAC SUBFAMILY"/>
    <property type="match status" value="1"/>
</dbReference>
<dbReference type="InterPro" id="IPR018060">
    <property type="entry name" value="HTH_AraC"/>
</dbReference>
<evidence type="ECO:0000313" key="5">
    <source>
        <dbReference type="EMBL" id="GJE02870.1"/>
    </source>
</evidence>
<keyword evidence="1" id="KW-0805">Transcription regulation</keyword>
<accession>A0ABQ4SM55</accession>
<evidence type="ECO:0000256" key="1">
    <source>
        <dbReference type="ARBA" id="ARBA00023015"/>
    </source>
</evidence>